<evidence type="ECO:0000256" key="18">
    <source>
        <dbReference type="SAM" id="SignalP"/>
    </source>
</evidence>
<dbReference type="InterPro" id="IPR000157">
    <property type="entry name" value="TIR_dom"/>
</dbReference>
<dbReference type="InterPro" id="IPR001611">
    <property type="entry name" value="Leu-rich_rpt"/>
</dbReference>
<dbReference type="SUPFAM" id="SSF52200">
    <property type="entry name" value="Toll/Interleukin receptor TIR domain"/>
    <property type="match status" value="1"/>
</dbReference>
<evidence type="ECO:0000259" key="19">
    <source>
        <dbReference type="PROSITE" id="PS50104"/>
    </source>
</evidence>
<accession>W5N5I5</accession>
<evidence type="ECO:0000256" key="16">
    <source>
        <dbReference type="PIRSR" id="PIRSR037595-2"/>
    </source>
</evidence>
<dbReference type="STRING" id="7918.ENSLOCP00000015894"/>
<dbReference type="PRINTS" id="PR01537">
    <property type="entry name" value="INTRLKN1R1F"/>
</dbReference>
<keyword evidence="16" id="KW-1015">Disulfide bond</keyword>
<reference evidence="21" key="1">
    <citation type="submission" date="2011-12" db="EMBL/GenBank/DDBJ databases">
        <title>The Draft Genome of Lepisosteus oculatus.</title>
        <authorList>
            <consortium name="The Broad Institute Genome Assembly &amp; Analysis Group"/>
            <consortium name="Computational R&amp;D Group"/>
            <consortium name="and Sequencing Platform"/>
            <person name="Di Palma F."/>
            <person name="Alfoldi J."/>
            <person name="Johnson J."/>
            <person name="Berlin A."/>
            <person name="Gnerre S."/>
            <person name="Jaffe D."/>
            <person name="MacCallum I."/>
            <person name="Young S."/>
            <person name="Walker B.J."/>
            <person name="Lander E.S."/>
            <person name="Lindblad-Toh K."/>
        </authorList>
    </citation>
    <scope>NUCLEOTIDE SEQUENCE [LARGE SCALE GENOMIC DNA]</scope>
</reference>
<dbReference type="HOGENOM" id="CLU_006000_3_0_1"/>
<dbReference type="Proteomes" id="UP000018468">
    <property type="component" value="Linkage group LG4"/>
</dbReference>
<dbReference type="InterPro" id="IPR000483">
    <property type="entry name" value="Cys-rich_flank_reg_C"/>
</dbReference>
<evidence type="ECO:0000256" key="10">
    <source>
        <dbReference type="ARBA" id="ARBA00023027"/>
    </source>
</evidence>
<dbReference type="InterPro" id="IPR032675">
    <property type="entry name" value="LRR_dom_sf"/>
</dbReference>
<dbReference type="PIRSF" id="PIRSF037595">
    <property type="entry name" value="Toll-like_receptor"/>
    <property type="match status" value="1"/>
</dbReference>
<evidence type="ECO:0000256" key="13">
    <source>
        <dbReference type="ARBA" id="ARBA00023180"/>
    </source>
</evidence>
<dbReference type="PROSITE" id="PS51450">
    <property type="entry name" value="LRR"/>
    <property type="match status" value="2"/>
</dbReference>
<evidence type="ECO:0000256" key="15">
    <source>
        <dbReference type="PIRNR" id="PIRNR037595"/>
    </source>
</evidence>
<dbReference type="PANTHER" id="PTHR24365:SF422">
    <property type="entry name" value="TOLL-LIKE RECEPTOR 6"/>
    <property type="match status" value="1"/>
</dbReference>
<feature type="domain" description="TIR" evidence="19">
    <location>
        <begin position="641"/>
        <end position="783"/>
    </location>
</feature>
<evidence type="ECO:0000256" key="4">
    <source>
        <dbReference type="ARBA" id="ARBA00022614"/>
    </source>
</evidence>
<dbReference type="Pfam" id="PF01582">
    <property type="entry name" value="TIR"/>
    <property type="match status" value="1"/>
</dbReference>
<feature type="chain" id="PRO_5004867218" evidence="18">
    <location>
        <begin position="25"/>
        <end position="797"/>
    </location>
</feature>
<evidence type="ECO:0000256" key="8">
    <source>
        <dbReference type="ARBA" id="ARBA00022859"/>
    </source>
</evidence>
<dbReference type="FunFam" id="3.40.50.10140:FF:000001">
    <property type="entry name" value="Toll-like receptor 2"/>
    <property type="match status" value="1"/>
</dbReference>
<keyword evidence="4" id="KW-0433">Leucine-rich repeat</keyword>
<feature type="disulfide bond" evidence="16">
    <location>
        <begin position="426"/>
        <end position="449"/>
    </location>
</feature>
<dbReference type="SUPFAM" id="SSF52058">
    <property type="entry name" value="L domain-like"/>
    <property type="match status" value="1"/>
</dbReference>
<sequence>LSTCVSVVLTVCILFGATTRAISAGNEWLKNTFNCSSQSLTSIPRSLPLTTEALDMSHNEIKTLNSEDFSGVPHLKFLNLSSNVIDDISNDTFKSNQELKYLDLSWNKLRNLSCYFLNFTPNLKYLDVSFNEFVSMALSHAFRNLRHLEYMGVSGKTLQRTDFQSISHIRLRSAFLNLESLTSYETESLRRLNTERIKIVVTNRLTDVDVMSDALSISEEVLLSAMKRSEYLKQALVHVKKGKEMKAAHLSLINIEMSWNDFTVIINTICQSSIKHLYIDNLFITETIKKKEVTQSNSLESLTIKNASVQDYFFFQGDLYNFIINRMLQNLTIANTPIVHMICPPNQRPFKMLDLSNNTLSDSVFSVTITNETSCKTLKELHTLVLRGNKLQQLQKLCSTTQHMLSLKHLDVSFNSLTYKYTSEHCHWSESIVTLVLSSNNLDDSVFKCLPKNIQILDLQNNQVTAVSADALDLMALTELNLGSNRLLDIPHCDSFRRLQTLLLKENGLHTPSVGFSSSCQGLGVLDVSNNPFICTCALKEFINFTNRHSAKLLHWPLGYSCSYPQTLNGTLLKDFNIAEVSCNIFLLLTVILCPTIFIIVATAILCRLLDVPWYVRMIWRWTQAKHRVKAKQKLEAPGEVLFHAFVSYSQQDAAWVKNYLLPNLEEDPVLRICQHERHFIPGKSIVGNIIRCIEQSYRSIFVLSAHFIQSEWCHYELYFAQHQLLSQDSDNIILVLLEPVPQYLIPSKFYKLKAMMAKRTYMEWPQDRNKHKLFWANLRAALQVNLSAGVGTPDTE</sequence>
<dbReference type="Bgee" id="ENSLOCG00000012910">
    <property type="expression patterns" value="Expressed in bone element and 7 other cell types or tissues"/>
</dbReference>
<dbReference type="InterPro" id="IPR003591">
    <property type="entry name" value="Leu-rich_rpt_typical-subtyp"/>
</dbReference>
<dbReference type="GO" id="GO:0045087">
    <property type="term" value="P:innate immune response"/>
    <property type="evidence" value="ECO:0007669"/>
    <property type="project" value="UniProtKB-UniRule"/>
</dbReference>
<evidence type="ECO:0000256" key="2">
    <source>
        <dbReference type="ARBA" id="ARBA00009634"/>
    </source>
</evidence>
<feature type="transmembrane region" description="Helical" evidence="17">
    <location>
        <begin position="585"/>
        <end position="610"/>
    </location>
</feature>
<comment type="similarity">
    <text evidence="2 15">Belongs to the Toll-like receptor family.</text>
</comment>
<dbReference type="Pfam" id="PF13516">
    <property type="entry name" value="LRR_6"/>
    <property type="match status" value="1"/>
</dbReference>
<keyword evidence="5 17" id="KW-0812">Transmembrane</keyword>
<dbReference type="InterPro" id="IPR035897">
    <property type="entry name" value="Toll_tir_struct_dom_sf"/>
</dbReference>
<dbReference type="Ensembl" id="ENSLOCT00000015924.1">
    <property type="protein sequence ID" value="ENSLOCP00000015894.1"/>
    <property type="gene ID" value="ENSLOCG00000012910.1"/>
</dbReference>
<dbReference type="GO" id="GO:0005886">
    <property type="term" value="C:plasma membrane"/>
    <property type="evidence" value="ECO:0000318"/>
    <property type="project" value="GO_Central"/>
</dbReference>
<dbReference type="EMBL" id="AHAT01001939">
    <property type="status" value="NOT_ANNOTATED_CDS"/>
    <property type="molecule type" value="Genomic_DNA"/>
</dbReference>
<dbReference type="SMART" id="SM00082">
    <property type="entry name" value="LRRCT"/>
    <property type="match status" value="1"/>
</dbReference>
<evidence type="ECO:0000256" key="7">
    <source>
        <dbReference type="ARBA" id="ARBA00022737"/>
    </source>
</evidence>
<dbReference type="GeneTree" id="ENSGT00940000162201"/>
<dbReference type="GO" id="GO:0038023">
    <property type="term" value="F:signaling receptor activity"/>
    <property type="evidence" value="ECO:0000318"/>
    <property type="project" value="GO_Central"/>
</dbReference>
<dbReference type="OMA" id="SWNSLEY"/>
<dbReference type="SMART" id="SM00255">
    <property type="entry name" value="TIR"/>
    <property type="match status" value="1"/>
</dbReference>
<dbReference type="SMART" id="SM00369">
    <property type="entry name" value="LRR_TYP"/>
    <property type="match status" value="6"/>
</dbReference>
<evidence type="ECO:0000256" key="14">
    <source>
        <dbReference type="ARBA" id="ARBA00023198"/>
    </source>
</evidence>
<keyword evidence="12 15" id="KW-0675">Receptor</keyword>
<proteinExistence type="inferred from homology"/>
<evidence type="ECO:0000256" key="17">
    <source>
        <dbReference type="SAM" id="Phobius"/>
    </source>
</evidence>
<keyword evidence="6 18" id="KW-0732">Signal</keyword>
<evidence type="ECO:0000313" key="20">
    <source>
        <dbReference type="Ensembl" id="ENSLOCP00000015894.1"/>
    </source>
</evidence>
<dbReference type="PROSITE" id="PS50104">
    <property type="entry name" value="TIR"/>
    <property type="match status" value="1"/>
</dbReference>
<keyword evidence="13" id="KW-0325">Glycoprotein</keyword>
<dbReference type="GO" id="GO:0002224">
    <property type="term" value="P:toll-like receptor signaling pathway"/>
    <property type="evidence" value="ECO:0000318"/>
    <property type="project" value="GO_Central"/>
</dbReference>
<dbReference type="eggNOG" id="KOG4641">
    <property type="taxonomic scope" value="Eukaryota"/>
</dbReference>
<keyword evidence="3 15" id="KW-0399">Innate immunity</keyword>
<keyword evidence="8 15" id="KW-0391">Immunity</keyword>
<evidence type="ECO:0000256" key="3">
    <source>
        <dbReference type="ARBA" id="ARBA00022588"/>
    </source>
</evidence>
<organism evidence="20 21">
    <name type="scientific">Lepisosteus oculatus</name>
    <name type="common">Spotted gar</name>
    <dbReference type="NCBI Taxonomy" id="7918"/>
    <lineage>
        <taxon>Eukaryota</taxon>
        <taxon>Metazoa</taxon>
        <taxon>Chordata</taxon>
        <taxon>Craniata</taxon>
        <taxon>Vertebrata</taxon>
        <taxon>Euteleostomi</taxon>
        <taxon>Actinopterygii</taxon>
        <taxon>Neopterygii</taxon>
        <taxon>Holostei</taxon>
        <taxon>Semionotiformes</taxon>
        <taxon>Lepisosteidae</taxon>
        <taxon>Lepisosteus</taxon>
    </lineage>
</organism>
<dbReference type="PANTHER" id="PTHR24365">
    <property type="entry name" value="TOLL-LIKE RECEPTOR"/>
    <property type="match status" value="1"/>
</dbReference>
<evidence type="ECO:0000256" key="6">
    <source>
        <dbReference type="ARBA" id="ARBA00022729"/>
    </source>
</evidence>
<keyword evidence="14 15" id="KW-0395">Inflammatory response</keyword>
<keyword evidence="7" id="KW-0677">Repeat</keyword>
<evidence type="ECO:0000256" key="9">
    <source>
        <dbReference type="ARBA" id="ARBA00022989"/>
    </source>
</evidence>
<evidence type="ECO:0000256" key="1">
    <source>
        <dbReference type="ARBA" id="ARBA00004479"/>
    </source>
</evidence>
<dbReference type="AlphaFoldDB" id="W5N5I5"/>
<dbReference type="Gene3D" id="3.40.50.10140">
    <property type="entry name" value="Toll/interleukin-1 receptor homology (TIR) domain"/>
    <property type="match status" value="1"/>
</dbReference>
<evidence type="ECO:0000256" key="12">
    <source>
        <dbReference type="ARBA" id="ARBA00023170"/>
    </source>
</evidence>
<evidence type="ECO:0000256" key="11">
    <source>
        <dbReference type="ARBA" id="ARBA00023136"/>
    </source>
</evidence>
<dbReference type="InterPro" id="IPR017241">
    <property type="entry name" value="Toll-like_receptor"/>
</dbReference>
<keyword evidence="21" id="KW-1185">Reference proteome</keyword>
<evidence type="ECO:0000256" key="5">
    <source>
        <dbReference type="ARBA" id="ARBA00022692"/>
    </source>
</evidence>
<keyword evidence="11 17" id="KW-0472">Membrane</keyword>
<comment type="subcellular location">
    <subcellularLocation>
        <location evidence="1">Membrane</location>
        <topology evidence="1">Single-pass type I membrane protein</topology>
    </subcellularLocation>
</comment>
<dbReference type="InParanoid" id="W5N5I5"/>
<dbReference type="FunFam" id="3.80.10.10:FF:000046">
    <property type="entry name" value="Toll-like receptor 2"/>
    <property type="match status" value="1"/>
</dbReference>
<protein>
    <submittedName>
        <fullName evidence="20">Toll-like receptor 1</fullName>
    </submittedName>
</protein>
<dbReference type="Pfam" id="PF13855">
    <property type="entry name" value="LRR_8"/>
    <property type="match status" value="1"/>
</dbReference>
<keyword evidence="9 17" id="KW-1133">Transmembrane helix</keyword>
<reference evidence="20" key="2">
    <citation type="submission" date="2025-08" db="UniProtKB">
        <authorList>
            <consortium name="Ensembl"/>
        </authorList>
    </citation>
    <scope>IDENTIFICATION</scope>
</reference>
<dbReference type="GO" id="GO:0006954">
    <property type="term" value="P:inflammatory response"/>
    <property type="evidence" value="ECO:0000318"/>
    <property type="project" value="GO_Central"/>
</dbReference>
<keyword evidence="10" id="KW-0520">NAD</keyword>
<reference evidence="20" key="3">
    <citation type="submission" date="2025-09" db="UniProtKB">
        <authorList>
            <consortium name="Ensembl"/>
        </authorList>
    </citation>
    <scope>IDENTIFICATION</scope>
</reference>
<evidence type="ECO:0000313" key="21">
    <source>
        <dbReference type="Proteomes" id="UP000018468"/>
    </source>
</evidence>
<dbReference type="Gene3D" id="3.80.10.10">
    <property type="entry name" value="Ribonuclease Inhibitor"/>
    <property type="match status" value="1"/>
</dbReference>
<dbReference type="GO" id="GO:0004888">
    <property type="term" value="F:transmembrane signaling receptor activity"/>
    <property type="evidence" value="ECO:0007669"/>
    <property type="project" value="InterPro"/>
</dbReference>
<name>W5N5I5_LEPOC</name>
<feature type="signal peptide" evidence="18">
    <location>
        <begin position="1"/>
        <end position="24"/>
    </location>
</feature>